<feature type="domain" description="HNH nuclease" evidence="2">
    <location>
        <begin position="475"/>
        <end position="528"/>
    </location>
</feature>
<dbReference type="PANTHER" id="PTHR24216">
    <property type="entry name" value="PAXILLIN-RELATED"/>
    <property type="match status" value="1"/>
</dbReference>
<dbReference type="InterPro" id="IPR003615">
    <property type="entry name" value="HNH_nuc"/>
</dbReference>
<dbReference type="AlphaFoldDB" id="A0A4Z1E2M4"/>
<keyword evidence="4" id="KW-1185">Reference proteome</keyword>
<evidence type="ECO:0000259" key="2">
    <source>
        <dbReference type="SMART" id="SM00507"/>
    </source>
</evidence>
<feature type="compositionally biased region" description="Pro residues" evidence="1">
    <location>
        <begin position="567"/>
        <end position="636"/>
    </location>
</feature>
<name>A0A4Z1E2M4_9MICO</name>
<organism evidence="3 4">
    <name type="scientific">Serinibacter arcticus</name>
    <dbReference type="NCBI Taxonomy" id="1655435"/>
    <lineage>
        <taxon>Bacteria</taxon>
        <taxon>Bacillati</taxon>
        <taxon>Actinomycetota</taxon>
        <taxon>Actinomycetes</taxon>
        <taxon>Micrococcales</taxon>
        <taxon>Beutenbergiaceae</taxon>
        <taxon>Serinibacter</taxon>
    </lineage>
</organism>
<dbReference type="CDD" id="cd00085">
    <property type="entry name" value="HNHc"/>
    <property type="match status" value="1"/>
</dbReference>
<keyword evidence="3" id="KW-0255">Endonuclease</keyword>
<evidence type="ECO:0000313" key="4">
    <source>
        <dbReference type="Proteomes" id="UP000297318"/>
    </source>
</evidence>
<dbReference type="SMART" id="SM00507">
    <property type="entry name" value="HNHc"/>
    <property type="match status" value="1"/>
</dbReference>
<dbReference type="EMBL" id="RHPJ01000005">
    <property type="protein sequence ID" value="TGO03901.1"/>
    <property type="molecule type" value="Genomic_DNA"/>
</dbReference>
<dbReference type="GO" id="GO:0004519">
    <property type="term" value="F:endonuclease activity"/>
    <property type="evidence" value="ECO:0007669"/>
    <property type="project" value="UniProtKB-KW"/>
</dbReference>
<sequence length="663" mass="68529">MLHTSGRGCPQPVGTGFPLSVVTASLATHVRLSNGVRRPAAARGKEVVVVAVEHLARPLSLAPPVGSPARLPARLPANRPADPPPPLPGAAAAVGRAVAELAEAIRDVESAPPDPSRAEELTAVLGVLDGAASTLGVARTTMAGLVRSTERWRGTSRARDFADWRGAASRQGRGAAMGEQRDLDAMALLPAVKDAALSGSITHGHLSAVAGVLGGASENARRRLVQVEEQILHAATQLPVPQLRGSLAALATALDADAADAEFHETRARRFLRLTPHRGAIKVEGLLDVVAGETLRTALEALTPAPTPEDGRTPDQRRADALTDLAGKALGTGLSKAGAQIRPHLSVLLREDTFHLLTARRRLTGSRSGVVVGGQPAGDRGCRDGGARDRGAGDGGARDGDAERACRPVAGLTGEAIRSSGLPSAPPLAEMNGGTLLPHAALEVLACDALVQRVVLDPVGQPLDVGRTQRTYAGDLRRAVNTRDRHCQWPGCTLRATWCEVHHLARWADGGNTSLANAITLCTRHHHDVHRDRVSVRPTSGGFDFLEPDGRHIGSSTRILDALLVPRPTPPPPGSPSPDSSPPGSGPPSSPPPGSAPPHSSPPSSGPPSSPPPGSPSPGSPLPGSSPPRSAPPSSRPPGCASPWSEPLTRTARASPPSRASLW</sequence>
<protein>
    <submittedName>
        <fullName evidence="3">HNH endonuclease</fullName>
    </submittedName>
</protein>
<proteinExistence type="predicted"/>
<dbReference type="Pfam" id="PF02720">
    <property type="entry name" value="DUF222"/>
    <property type="match status" value="2"/>
</dbReference>
<accession>A0A4Z1E2M4</accession>
<dbReference type="Proteomes" id="UP000297318">
    <property type="component" value="Unassembled WGS sequence"/>
</dbReference>
<feature type="compositionally biased region" description="Basic and acidic residues" evidence="1">
    <location>
        <begin position="380"/>
        <end position="402"/>
    </location>
</feature>
<dbReference type="Gene3D" id="1.10.30.50">
    <property type="match status" value="1"/>
</dbReference>
<dbReference type="InterPro" id="IPR003870">
    <property type="entry name" value="DUF222"/>
</dbReference>
<dbReference type="PANTHER" id="PTHR24216:SF65">
    <property type="entry name" value="PAXILLIN-LIKE PROTEIN 1"/>
    <property type="match status" value="1"/>
</dbReference>
<gene>
    <name evidence="3" type="ORF">SERN_2913</name>
</gene>
<keyword evidence="3" id="KW-0378">Hydrolase</keyword>
<evidence type="ECO:0000256" key="1">
    <source>
        <dbReference type="SAM" id="MobiDB-lite"/>
    </source>
</evidence>
<comment type="caution">
    <text evidence="3">The sequence shown here is derived from an EMBL/GenBank/DDBJ whole genome shotgun (WGS) entry which is preliminary data.</text>
</comment>
<keyword evidence="3" id="KW-0540">Nuclease</keyword>
<feature type="region of interest" description="Disordered" evidence="1">
    <location>
        <begin position="529"/>
        <end position="663"/>
    </location>
</feature>
<evidence type="ECO:0000313" key="3">
    <source>
        <dbReference type="EMBL" id="TGO03901.1"/>
    </source>
</evidence>
<reference evidence="3 4" key="1">
    <citation type="submission" date="2018-11" db="EMBL/GenBank/DDBJ databases">
        <title>Complete genome sequencing of the Actinobacteria Serinibacter sp. K3-2.</title>
        <authorList>
            <person name="Rakitin A.L."/>
            <person name="Beletsky A.V."/>
            <person name="Mardanov A.V."/>
            <person name="Ravin N.V."/>
            <person name="Gromova A.S."/>
            <person name="Filippova S.N."/>
            <person name="Gal'Chenko V.F."/>
        </authorList>
    </citation>
    <scope>NUCLEOTIDE SEQUENCE [LARGE SCALE GENOMIC DNA]</scope>
    <source>
        <strain evidence="3 4">K3-2</strain>
    </source>
</reference>
<feature type="region of interest" description="Disordered" evidence="1">
    <location>
        <begin position="367"/>
        <end position="402"/>
    </location>
</feature>